<name>A0ABX2CND5_9BRAD</name>
<protein>
    <submittedName>
        <fullName evidence="1">Uncharacterized protein</fullName>
    </submittedName>
</protein>
<dbReference type="EMBL" id="JABFDN010000013">
    <property type="protein sequence ID" value="NPU68930.1"/>
    <property type="molecule type" value="Genomic_DNA"/>
</dbReference>
<evidence type="ECO:0000313" key="1">
    <source>
        <dbReference type="EMBL" id="NPU68930.1"/>
    </source>
</evidence>
<dbReference type="RefSeq" id="WP_172113997.1">
    <property type="nucleotide sequence ID" value="NZ_JABFDM010000008.1"/>
</dbReference>
<reference evidence="1" key="1">
    <citation type="submission" date="2020-05" db="EMBL/GenBank/DDBJ databases">
        <title>Nod-independent and nitrogen-fixing Bradyrhizobium aeschynomene sp. nov. isolated from nodules of Aeschynomene indica.</title>
        <authorList>
            <person name="Zhang Z."/>
        </authorList>
    </citation>
    <scope>NUCLEOTIDE SEQUENCE</scope>
    <source>
        <strain evidence="1">83012</strain>
    </source>
</reference>
<keyword evidence="2" id="KW-1185">Reference proteome</keyword>
<comment type="caution">
    <text evidence="1">The sequence shown here is derived from an EMBL/GenBank/DDBJ whole genome shotgun (WGS) entry which is preliminary data.</text>
</comment>
<organism evidence="1 2">
    <name type="scientific">Bradyrhizobium aeschynomenes</name>
    <dbReference type="NCBI Taxonomy" id="2734909"/>
    <lineage>
        <taxon>Bacteria</taxon>
        <taxon>Pseudomonadati</taxon>
        <taxon>Pseudomonadota</taxon>
        <taxon>Alphaproteobacteria</taxon>
        <taxon>Hyphomicrobiales</taxon>
        <taxon>Nitrobacteraceae</taxon>
        <taxon>Bradyrhizobium</taxon>
    </lineage>
</organism>
<sequence length="69" mass="7657">MAKAADKRDPDVEATVEDADAAAALIAEVTAGLSQLAQRHNLDMLDYLLRMANLEAEEHLRLRSKHRLC</sequence>
<proteinExistence type="predicted"/>
<evidence type="ECO:0000313" key="2">
    <source>
        <dbReference type="Proteomes" id="UP000886476"/>
    </source>
</evidence>
<accession>A0ABX2CND5</accession>
<dbReference type="Proteomes" id="UP000886476">
    <property type="component" value="Unassembled WGS sequence"/>
</dbReference>
<gene>
    <name evidence="1" type="ORF">HL667_28280</name>
</gene>